<keyword evidence="3 5" id="KW-1133">Transmembrane helix</keyword>
<dbReference type="GO" id="GO:0003954">
    <property type="term" value="F:NADH dehydrogenase activity"/>
    <property type="evidence" value="ECO:0007669"/>
    <property type="project" value="TreeGrafter"/>
</dbReference>
<feature type="transmembrane region" description="Helical" evidence="5">
    <location>
        <begin position="195"/>
        <end position="215"/>
    </location>
</feature>
<dbReference type="EC" id="7.1.1.-" evidence="5"/>
<evidence type="ECO:0000256" key="2">
    <source>
        <dbReference type="ARBA" id="ARBA00022692"/>
    </source>
</evidence>
<keyword evidence="5" id="KW-1003">Cell membrane</keyword>
<dbReference type="GO" id="GO:0048038">
    <property type="term" value="F:quinone binding"/>
    <property type="evidence" value="ECO:0007669"/>
    <property type="project" value="UniProtKB-KW"/>
</dbReference>
<feature type="transmembrane region" description="Helical" evidence="5">
    <location>
        <begin position="312"/>
        <end position="335"/>
    </location>
</feature>
<dbReference type="GO" id="GO:0005886">
    <property type="term" value="C:plasma membrane"/>
    <property type="evidence" value="ECO:0007669"/>
    <property type="project" value="UniProtKB-SubCell"/>
</dbReference>
<evidence type="ECO:0000256" key="7">
    <source>
        <dbReference type="SAM" id="MobiDB-lite"/>
    </source>
</evidence>
<dbReference type="Pfam" id="PF00146">
    <property type="entry name" value="NADHdh"/>
    <property type="match status" value="1"/>
</dbReference>
<dbReference type="InterPro" id="IPR001694">
    <property type="entry name" value="NADH_UbQ_OxRdtase_su1/FPO"/>
</dbReference>
<evidence type="ECO:0000256" key="5">
    <source>
        <dbReference type="HAMAP-Rule" id="MF_01350"/>
    </source>
</evidence>
<feature type="transmembrane region" description="Helical" evidence="5">
    <location>
        <begin position="122"/>
        <end position="146"/>
    </location>
</feature>
<evidence type="ECO:0000256" key="4">
    <source>
        <dbReference type="ARBA" id="ARBA00023136"/>
    </source>
</evidence>
<keyword evidence="2 5" id="KW-0812">Transmembrane</keyword>
<name>A0A4P6JXR6_KTERU</name>
<dbReference type="NCBIfam" id="NF004741">
    <property type="entry name" value="PRK06076.1-2"/>
    <property type="match status" value="1"/>
</dbReference>
<evidence type="ECO:0000256" key="6">
    <source>
        <dbReference type="RuleBase" id="RU000471"/>
    </source>
</evidence>
<dbReference type="OrthoDB" id="9803734at2"/>
<dbReference type="AlphaFoldDB" id="A0A4P6JXR6"/>
<feature type="transmembrane region" description="Helical" evidence="5">
    <location>
        <begin position="12"/>
        <end position="32"/>
    </location>
</feature>
<keyword evidence="5" id="KW-1278">Translocase</keyword>
<proteinExistence type="inferred from homology"/>
<accession>A0A4P6JXR6</accession>
<reference evidence="8 9" key="1">
    <citation type="submission" date="2019-01" db="EMBL/GenBank/DDBJ databases">
        <title>Ktedonosporobacter rubrisoli SCAWS-G2.</title>
        <authorList>
            <person name="Huang Y."/>
            <person name="Yan B."/>
        </authorList>
    </citation>
    <scope>NUCLEOTIDE SEQUENCE [LARGE SCALE GENOMIC DNA]</scope>
    <source>
        <strain evidence="8 9">SCAWS-G2</strain>
    </source>
</reference>
<feature type="transmembrane region" description="Helical" evidence="5">
    <location>
        <begin position="167"/>
        <end position="189"/>
    </location>
</feature>
<sequence length="418" mass="45663">MLDFLNNIYVASVIKSAILIVILLTGFAYMTLIERRVVAKLQGRLGPNRAGPFGLMQPLADAIKMAFKEQIVPSQARKVVYLIAPIISVIVALSAFAVVPIGNSWAPGKPSVWDPLIADVNIGILWILSISSLAVYGIVLGGWASGNRYSLLGALRSAAQMVSYETSLGLALSGVLMWAGTLSMVGIVHQQLAQGIWFVFAQPLGFVIYIIAGVAEVNRAPFDLPEAEQELTAGYLTEYSGLRWSLYQMAEYINMMTVSAIAATMFFGGWSLFGLDSIPVISVLFFLVKVAFFLFLFIWLRATLPRIRYDRLMRLGWQLLLPLAVLNALITAVVVALDLPWWVNGIAGLAIIVIMLVVIRSRGVAEGVRFEENPQKKGEFVLPSSVRLAKFEPSAAPAATEENGQQQQSQQDSKAVQV</sequence>
<dbReference type="GO" id="GO:0016655">
    <property type="term" value="F:oxidoreductase activity, acting on NAD(P)H, quinone or similar compound as acceptor"/>
    <property type="evidence" value="ECO:0007669"/>
    <property type="project" value="UniProtKB-UniRule"/>
</dbReference>
<feature type="transmembrane region" description="Helical" evidence="5">
    <location>
        <begin position="79"/>
        <end position="102"/>
    </location>
</feature>
<keyword evidence="9" id="KW-1185">Reference proteome</keyword>
<organism evidence="8 9">
    <name type="scientific">Ktedonosporobacter rubrisoli</name>
    <dbReference type="NCBI Taxonomy" id="2509675"/>
    <lineage>
        <taxon>Bacteria</taxon>
        <taxon>Bacillati</taxon>
        <taxon>Chloroflexota</taxon>
        <taxon>Ktedonobacteria</taxon>
        <taxon>Ktedonobacterales</taxon>
        <taxon>Ktedonosporobacteraceae</taxon>
        <taxon>Ktedonosporobacter</taxon>
    </lineage>
</organism>
<comment type="function">
    <text evidence="5">NDH-1 shuttles electrons from NADH, via FMN and iron-sulfur (Fe-S) centers, to quinones in the respiratory chain. The immediate electron acceptor for the enzyme in this species is believed to be ubiquinone. Couples the redox reaction to proton translocation (for every two electrons transferred, four hydrogen ions are translocated across the cytoplasmic membrane), and thus conserves the redox energy in a proton gradient. This subunit may bind ubiquinone.</text>
</comment>
<protein>
    <recommendedName>
        <fullName evidence="5">NADH-quinone oxidoreductase subunit H</fullName>
        <ecNumber evidence="5">7.1.1.-</ecNumber>
    </recommendedName>
    <alternativeName>
        <fullName evidence="5">NADH dehydrogenase I subunit H</fullName>
    </alternativeName>
    <alternativeName>
        <fullName evidence="5">NDH-1 subunit H</fullName>
    </alternativeName>
</protein>
<dbReference type="InterPro" id="IPR018086">
    <property type="entry name" value="NADH_UbQ_OxRdtase_su1_CS"/>
</dbReference>
<keyword evidence="5" id="KW-0830">Ubiquinone</keyword>
<dbReference type="EMBL" id="CP035758">
    <property type="protein sequence ID" value="QBD80180.1"/>
    <property type="molecule type" value="Genomic_DNA"/>
</dbReference>
<keyword evidence="5 6" id="KW-0520">NAD</keyword>
<gene>
    <name evidence="5 8" type="primary">nuoH</name>
    <name evidence="8" type="ORF">EPA93_31065</name>
</gene>
<feature type="region of interest" description="Disordered" evidence="7">
    <location>
        <begin position="395"/>
        <end position="418"/>
    </location>
</feature>
<keyword evidence="8" id="KW-0560">Oxidoreductase</keyword>
<keyword evidence="5" id="KW-0874">Quinone</keyword>
<dbReference type="KEGG" id="kbs:EPA93_31065"/>
<comment type="subcellular location">
    <subcellularLocation>
        <location evidence="5 6">Cell membrane</location>
        <topology evidence="5 6">Multi-pass membrane protein</topology>
    </subcellularLocation>
    <subcellularLocation>
        <location evidence="1">Membrane</location>
        <topology evidence="1">Multi-pass membrane protein</topology>
    </subcellularLocation>
</comment>
<dbReference type="Proteomes" id="UP000290365">
    <property type="component" value="Chromosome"/>
</dbReference>
<comment type="catalytic activity">
    <reaction evidence="5">
        <text>a quinone + NADH + 5 H(+)(in) = a quinol + NAD(+) + 4 H(+)(out)</text>
        <dbReference type="Rhea" id="RHEA:57888"/>
        <dbReference type="ChEBI" id="CHEBI:15378"/>
        <dbReference type="ChEBI" id="CHEBI:24646"/>
        <dbReference type="ChEBI" id="CHEBI:57540"/>
        <dbReference type="ChEBI" id="CHEBI:57945"/>
        <dbReference type="ChEBI" id="CHEBI:132124"/>
    </reaction>
</comment>
<evidence type="ECO:0000313" key="9">
    <source>
        <dbReference type="Proteomes" id="UP000290365"/>
    </source>
</evidence>
<comment type="similarity">
    <text evidence="5 6">Belongs to the complex I subunit 1 family.</text>
</comment>
<dbReference type="GO" id="GO:0009060">
    <property type="term" value="P:aerobic respiration"/>
    <property type="evidence" value="ECO:0007669"/>
    <property type="project" value="TreeGrafter"/>
</dbReference>
<dbReference type="PROSITE" id="PS00667">
    <property type="entry name" value="COMPLEX1_ND1_1"/>
    <property type="match status" value="1"/>
</dbReference>
<feature type="transmembrane region" description="Helical" evidence="5">
    <location>
        <begin position="278"/>
        <end position="300"/>
    </location>
</feature>
<dbReference type="HAMAP" id="MF_01350">
    <property type="entry name" value="NDH1_NuoH"/>
    <property type="match status" value="1"/>
</dbReference>
<dbReference type="PANTHER" id="PTHR11432:SF3">
    <property type="entry name" value="NADH-UBIQUINONE OXIDOREDUCTASE CHAIN 1"/>
    <property type="match status" value="1"/>
</dbReference>
<keyword evidence="4 5" id="KW-0472">Membrane</keyword>
<evidence type="ECO:0000256" key="3">
    <source>
        <dbReference type="ARBA" id="ARBA00022989"/>
    </source>
</evidence>
<dbReference type="PROSITE" id="PS00668">
    <property type="entry name" value="COMPLEX1_ND1_2"/>
    <property type="match status" value="1"/>
</dbReference>
<evidence type="ECO:0000313" key="8">
    <source>
        <dbReference type="EMBL" id="QBD80180.1"/>
    </source>
</evidence>
<dbReference type="PANTHER" id="PTHR11432">
    <property type="entry name" value="NADH DEHYDROGENASE SUBUNIT 1"/>
    <property type="match status" value="1"/>
</dbReference>
<dbReference type="RefSeq" id="WP_129891246.1">
    <property type="nucleotide sequence ID" value="NZ_CP035758.1"/>
</dbReference>
<feature type="transmembrane region" description="Helical" evidence="5">
    <location>
        <begin position="252"/>
        <end position="272"/>
    </location>
</feature>
<comment type="subunit">
    <text evidence="5">NDH-1 is composed of 14 different subunits. Subunits NuoA, H, J, K, L, M, N constitute the membrane sector of the complex.</text>
</comment>
<feature type="transmembrane region" description="Helical" evidence="5">
    <location>
        <begin position="341"/>
        <end position="359"/>
    </location>
</feature>
<evidence type="ECO:0000256" key="1">
    <source>
        <dbReference type="ARBA" id="ARBA00004141"/>
    </source>
</evidence>